<gene>
    <name evidence="1" type="ORF">IFM89_004819</name>
</gene>
<evidence type="ECO:0000313" key="2">
    <source>
        <dbReference type="Proteomes" id="UP000631114"/>
    </source>
</evidence>
<protein>
    <submittedName>
        <fullName evidence="1">Uncharacterized protein</fullName>
    </submittedName>
</protein>
<organism evidence="1 2">
    <name type="scientific">Coptis chinensis</name>
    <dbReference type="NCBI Taxonomy" id="261450"/>
    <lineage>
        <taxon>Eukaryota</taxon>
        <taxon>Viridiplantae</taxon>
        <taxon>Streptophyta</taxon>
        <taxon>Embryophyta</taxon>
        <taxon>Tracheophyta</taxon>
        <taxon>Spermatophyta</taxon>
        <taxon>Magnoliopsida</taxon>
        <taxon>Ranunculales</taxon>
        <taxon>Ranunculaceae</taxon>
        <taxon>Coptidoideae</taxon>
        <taxon>Coptis</taxon>
    </lineage>
</organism>
<proteinExistence type="predicted"/>
<dbReference type="Proteomes" id="UP000631114">
    <property type="component" value="Unassembled WGS sequence"/>
</dbReference>
<evidence type="ECO:0000313" key="1">
    <source>
        <dbReference type="EMBL" id="KAF9623738.1"/>
    </source>
</evidence>
<name>A0A835M8N3_9MAGN</name>
<accession>A0A835M8N3</accession>
<comment type="caution">
    <text evidence="1">The sequence shown here is derived from an EMBL/GenBank/DDBJ whole genome shotgun (WGS) entry which is preliminary data.</text>
</comment>
<dbReference type="EMBL" id="JADFTS010000001">
    <property type="protein sequence ID" value="KAF9623738.1"/>
    <property type="molecule type" value="Genomic_DNA"/>
</dbReference>
<sequence>MQLKSSPASAYAFRESLKATRYAIGYEGFLGWWPRDDEIVPVGSSEEVLKFKSWVAKPTDRQPKARIALYAVAWFYLKAERANGEEVDKTTKYPARFHYFDHERPATWLVNGGYEMEGGRGKGVTKICFRSWMVYSSLVVDIWL</sequence>
<keyword evidence="2" id="KW-1185">Reference proteome</keyword>
<dbReference type="AlphaFoldDB" id="A0A835M8N3"/>
<dbReference type="OrthoDB" id="2011702at2759"/>
<reference evidence="1 2" key="1">
    <citation type="submission" date="2020-10" db="EMBL/GenBank/DDBJ databases">
        <title>The Coptis chinensis genome and diversification of protoberbering-type alkaloids.</title>
        <authorList>
            <person name="Wang B."/>
            <person name="Shu S."/>
            <person name="Song C."/>
            <person name="Liu Y."/>
        </authorList>
    </citation>
    <scope>NUCLEOTIDE SEQUENCE [LARGE SCALE GENOMIC DNA]</scope>
    <source>
        <strain evidence="1">HL-2020</strain>
        <tissue evidence="1">Leaf</tissue>
    </source>
</reference>